<proteinExistence type="predicted"/>
<feature type="domain" description="Anti-sigma factor NepR" evidence="2">
    <location>
        <begin position="2"/>
        <end position="36"/>
    </location>
</feature>
<gene>
    <name evidence="3" type="ORF">ROH8110_03056</name>
</gene>
<evidence type="ECO:0000313" key="4">
    <source>
        <dbReference type="Proteomes" id="UP000193207"/>
    </source>
</evidence>
<reference evidence="3 4" key="1">
    <citation type="submission" date="2017-03" db="EMBL/GenBank/DDBJ databases">
        <authorList>
            <person name="Afonso C.L."/>
            <person name="Miller P.J."/>
            <person name="Scott M.A."/>
            <person name="Spackman E."/>
            <person name="Goraichik I."/>
            <person name="Dimitrov K.M."/>
            <person name="Suarez D.L."/>
            <person name="Swayne D.E."/>
        </authorList>
    </citation>
    <scope>NUCLEOTIDE SEQUENCE [LARGE SCALE GENOMIC DNA]</scope>
    <source>
        <strain evidence="3 4">CECT 8110</strain>
    </source>
</reference>
<feature type="region of interest" description="Disordered" evidence="1">
    <location>
        <begin position="36"/>
        <end position="61"/>
    </location>
</feature>
<name>A0A1X6ZMU7_9RHOB</name>
<dbReference type="InterPro" id="IPR041649">
    <property type="entry name" value="NepR"/>
</dbReference>
<evidence type="ECO:0000313" key="3">
    <source>
        <dbReference type="EMBL" id="SLN56054.1"/>
    </source>
</evidence>
<dbReference type="AlphaFoldDB" id="A0A1X6ZMU7"/>
<evidence type="ECO:0000256" key="1">
    <source>
        <dbReference type="SAM" id="MobiDB-lite"/>
    </source>
</evidence>
<organism evidence="3 4">
    <name type="scientific">Roseovarius halotolerans</name>
    <dbReference type="NCBI Taxonomy" id="505353"/>
    <lineage>
        <taxon>Bacteria</taxon>
        <taxon>Pseudomonadati</taxon>
        <taxon>Pseudomonadota</taxon>
        <taxon>Alphaproteobacteria</taxon>
        <taxon>Rhodobacterales</taxon>
        <taxon>Roseobacteraceae</taxon>
        <taxon>Roseovarius</taxon>
    </lineage>
</organism>
<dbReference type="EMBL" id="FWFU01000004">
    <property type="protein sequence ID" value="SLN56054.1"/>
    <property type="molecule type" value="Genomic_DNA"/>
</dbReference>
<sequence>MNQQIDDNLRRVYSDASSEPVPERFTKLLEQLRQQETGACAEDQSEDDGKDHRAASGDDKH</sequence>
<dbReference type="RefSeq" id="WP_254903797.1">
    <property type="nucleotide sequence ID" value="NZ_FWFU01000004.1"/>
</dbReference>
<protein>
    <recommendedName>
        <fullName evidence="2">Anti-sigma factor NepR domain-containing protein</fullName>
    </recommendedName>
</protein>
<accession>A0A1X6ZMU7</accession>
<dbReference type="Proteomes" id="UP000193207">
    <property type="component" value="Unassembled WGS sequence"/>
</dbReference>
<evidence type="ECO:0000259" key="2">
    <source>
        <dbReference type="Pfam" id="PF18557"/>
    </source>
</evidence>
<feature type="compositionally biased region" description="Basic and acidic residues" evidence="1">
    <location>
        <begin position="47"/>
        <end position="61"/>
    </location>
</feature>
<feature type="region of interest" description="Disordered" evidence="1">
    <location>
        <begin position="1"/>
        <end position="22"/>
    </location>
</feature>
<dbReference type="Pfam" id="PF18557">
    <property type="entry name" value="NepR"/>
    <property type="match status" value="1"/>
</dbReference>
<keyword evidence="4" id="KW-1185">Reference proteome</keyword>